<feature type="compositionally biased region" description="Low complexity" evidence="1">
    <location>
        <begin position="61"/>
        <end position="73"/>
    </location>
</feature>
<comment type="caution">
    <text evidence="2">The sequence shown here is derived from an EMBL/GenBank/DDBJ whole genome shotgun (WGS) entry which is preliminary data.</text>
</comment>
<keyword evidence="3" id="KW-1185">Reference proteome</keyword>
<dbReference type="Proteomes" id="UP000324222">
    <property type="component" value="Unassembled WGS sequence"/>
</dbReference>
<evidence type="ECO:0000313" key="3">
    <source>
        <dbReference type="Proteomes" id="UP000324222"/>
    </source>
</evidence>
<dbReference type="AlphaFoldDB" id="A0A5B7JR16"/>
<feature type="compositionally biased region" description="Polar residues" evidence="1">
    <location>
        <begin position="46"/>
        <end position="60"/>
    </location>
</feature>
<evidence type="ECO:0000313" key="2">
    <source>
        <dbReference type="EMBL" id="MPC95557.1"/>
    </source>
</evidence>
<sequence>MNFTTWVCADLLDDGQDLSVAGACGEWRVVMVRVGTQTKLEDKRLQITSQNTTQPFQATRSPSQPSQHLIPSLPSSPSP</sequence>
<dbReference type="EMBL" id="VSRR010102688">
    <property type="protein sequence ID" value="MPC95557.1"/>
    <property type="molecule type" value="Genomic_DNA"/>
</dbReference>
<name>A0A5B7JR16_PORTR</name>
<feature type="region of interest" description="Disordered" evidence="1">
    <location>
        <begin position="43"/>
        <end position="79"/>
    </location>
</feature>
<accession>A0A5B7JR16</accession>
<organism evidence="2 3">
    <name type="scientific">Portunus trituberculatus</name>
    <name type="common">Swimming crab</name>
    <name type="synonym">Neptunus trituberculatus</name>
    <dbReference type="NCBI Taxonomy" id="210409"/>
    <lineage>
        <taxon>Eukaryota</taxon>
        <taxon>Metazoa</taxon>
        <taxon>Ecdysozoa</taxon>
        <taxon>Arthropoda</taxon>
        <taxon>Crustacea</taxon>
        <taxon>Multicrustacea</taxon>
        <taxon>Malacostraca</taxon>
        <taxon>Eumalacostraca</taxon>
        <taxon>Eucarida</taxon>
        <taxon>Decapoda</taxon>
        <taxon>Pleocyemata</taxon>
        <taxon>Brachyura</taxon>
        <taxon>Eubrachyura</taxon>
        <taxon>Portunoidea</taxon>
        <taxon>Portunidae</taxon>
        <taxon>Portuninae</taxon>
        <taxon>Portunus</taxon>
    </lineage>
</organism>
<protein>
    <submittedName>
        <fullName evidence="2">Uncharacterized protein</fullName>
    </submittedName>
</protein>
<reference evidence="2 3" key="1">
    <citation type="submission" date="2019-05" db="EMBL/GenBank/DDBJ databases">
        <title>Another draft genome of Portunus trituberculatus and its Hox gene families provides insights of decapod evolution.</title>
        <authorList>
            <person name="Jeong J.-H."/>
            <person name="Song I."/>
            <person name="Kim S."/>
            <person name="Choi T."/>
            <person name="Kim D."/>
            <person name="Ryu S."/>
            <person name="Kim W."/>
        </authorList>
    </citation>
    <scope>NUCLEOTIDE SEQUENCE [LARGE SCALE GENOMIC DNA]</scope>
    <source>
        <tissue evidence="2">Muscle</tissue>
    </source>
</reference>
<proteinExistence type="predicted"/>
<gene>
    <name evidence="2" type="ORF">E2C01_090774</name>
</gene>
<evidence type="ECO:0000256" key="1">
    <source>
        <dbReference type="SAM" id="MobiDB-lite"/>
    </source>
</evidence>